<organism evidence="4 5">
    <name type="scientific">Enterovirga aerilata</name>
    <dbReference type="NCBI Taxonomy" id="2730920"/>
    <lineage>
        <taxon>Bacteria</taxon>
        <taxon>Pseudomonadati</taxon>
        <taxon>Pseudomonadota</taxon>
        <taxon>Alphaproteobacteria</taxon>
        <taxon>Hyphomicrobiales</taxon>
        <taxon>Methylobacteriaceae</taxon>
        <taxon>Enterovirga</taxon>
    </lineage>
</organism>
<dbReference type="HAMAP" id="MF_00170">
    <property type="entry name" value="Rib_5P_isom_A"/>
    <property type="match status" value="1"/>
</dbReference>
<comment type="caution">
    <text evidence="4">The sequence shown here is derived from an EMBL/GenBank/DDBJ whole genome shotgun (WGS) entry which is preliminary data.</text>
</comment>
<proteinExistence type="inferred from homology"/>
<dbReference type="Proteomes" id="UP000564885">
    <property type="component" value="Unassembled WGS sequence"/>
</dbReference>
<dbReference type="CDD" id="cd01398">
    <property type="entry name" value="RPI_A"/>
    <property type="match status" value="1"/>
</dbReference>
<keyword evidence="5" id="KW-1185">Reference proteome</keyword>
<comment type="function">
    <text evidence="3">Catalyzes the reversible conversion of ribose-5-phosphate to ribulose 5-phosphate.</text>
</comment>
<dbReference type="EC" id="5.3.1.6" evidence="3"/>
<dbReference type="NCBIfam" id="TIGR00021">
    <property type="entry name" value="rpiA"/>
    <property type="match status" value="1"/>
</dbReference>
<feature type="binding site" evidence="3">
    <location>
        <position position="120"/>
    </location>
    <ligand>
        <name>substrate</name>
    </ligand>
</feature>
<evidence type="ECO:0000256" key="1">
    <source>
        <dbReference type="ARBA" id="ARBA00001713"/>
    </source>
</evidence>
<dbReference type="SUPFAM" id="SSF100950">
    <property type="entry name" value="NagB/RpiA/CoA transferase-like"/>
    <property type="match status" value="1"/>
</dbReference>
<dbReference type="InterPro" id="IPR020672">
    <property type="entry name" value="Ribose5P_isomerase_typA_subgr"/>
</dbReference>
<keyword evidence="2 3" id="KW-0413">Isomerase</keyword>
<dbReference type="EMBL" id="JABEPP010000002">
    <property type="protein sequence ID" value="NNM72466.1"/>
    <property type="molecule type" value="Genomic_DNA"/>
</dbReference>
<evidence type="ECO:0000313" key="5">
    <source>
        <dbReference type="Proteomes" id="UP000564885"/>
    </source>
</evidence>
<feature type="binding site" evidence="3">
    <location>
        <begin position="28"/>
        <end position="31"/>
    </location>
    <ligand>
        <name>substrate</name>
    </ligand>
</feature>
<dbReference type="AlphaFoldDB" id="A0A849HY59"/>
<dbReference type="FunFam" id="3.40.50.1360:FF:000001">
    <property type="entry name" value="Ribose-5-phosphate isomerase A"/>
    <property type="match status" value="1"/>
</dbReference>
<evidence type="ECO:0000256" key="3">
    <source>
        <dbReference type="HAMAP-Rule" id="MF_00170"/>
    </source>
</evidence>
<dbReference type="Pfam" id="PF06026">
    <property type="entry name" value="Rib_5-P_isom_A"/>
    <property type="match status" value="1"/>
</dbReference>
<dbReference type="InterPro" id="IPR004788">
    <property type="entry name" value="Ribose5P_isomerase_type_A"/>
</dbReference>
<dbReference type="PANTHER" id="PTHR43748:SF3">
    <property type="entry name" value="RIBOSE-5-PHOSPHATE ISOMERASE 3, CHLOROPLASTIC-RELATED"/>
    <property type="match status" value="1"/>
</dbReference>
<dbReference type="InterPro" id="IPR050262">
    <property type="entry name" value="Ribose-5P_isomerase"/>
</dbReference>
<dbReference type="UniPathway" id="UPA00115">
    <property type="reaction ID" value="UER00412"/>
</dbReference>
<comment type="pathway">
    <text evidence="3">Carbohydrate degradation; pentose phosphate pathway; D-ribose 5-phosphate from D-ribulose 5-phosphate (non-oxidative stage): step 1/1.</text>
</comment>
<sequence length="229" mass="24319">MTSDDAKRRAAERACDLVQSGMKLGLGTGSTAALFVAELGRRRIDILGVPTSEATRRQAEALGIRLATLDDEPELDLTVDGADELDPVLNLIKGGGGALLREKLVAAASRRMVVIADSSKRVPQLGRFPLPVEVVSFGLETTRRRIAACLRELELPADIRLRRSADDQPFRTDGGNVILDLRLGEIPDPHGLAAVLKSTLGVVEHGLFVAMASLALIGGPEGVIEMAGN</sequence>
<dbReference type="GO" id="GO:0004751">
    <property type="term" value="F:ribose-5-phosphate isomerase activity"/>
    <property type="evidence" value="ECO:0007669"/>
    <property type="project" value="UniProtKB-UniRule"/>
</dbReference>
<dbReference type="InterPro" id="IPR037171">
    <property type="entry name" value="NagB/RpiA_transferase-like"/>
</dbReference>
<comment type="subunit">
    <text evidence="3">Homodimer.</text>
</comment>
<reference evidence="4 5" key="1">
    <citation type="submission" date="2020-04" db="EMBL/GenBank/DDBJ databases">
        <title>Enterovirga sp. isolate from soil.</title>
        <authorList>
            <person name="Chea S."/>
            <person name="Kim D.-U."/>
        </authorList>
    </citation>
    <scope>NUCLEOTIDE SEQUENCE [LARGE SCALE GENOMIC DNA]</scope>
    <source>
        <strain evidence="4 5">DB1703</strain>
    </source>
</reference>
<feature type="active site" description="Proton acceptor" evidence="3">
    <location>
        <position position="102"/>
    </location>
</feature>
<accession>A0A849HY59</accession>
<dbReference type="PANTHER" id="PTHR43748">
    <property type="entry name" value="RIBOSE-5-PHOSPHATE ISOMERASE 3, CHLOROPLASTIC-RELATED"/>
    <property type="match status" value="1"/>
</dbReference>
<dbReference type="NCBIfam" id="NF001924">
    <property type="entry name" value="PRK00702.1"/>
    <property type="match status" value="1"/>
</dbReference>
<dbReference type="GO" id="GO:0009052">
    <property type="term" value="P:pentose-phosphate shunt, non-oxidative branch"/>
    <property type="evidence" value="ECO:0007669"/>
    <property type="project" value="UniProtKB-UniRule"/>
</dbReference>
<name>A0A849HY59_9HYPH</name>
<evidence type="ECO:0000313" key="4">
    <source>
        <dbReference type="EMBL" id="NNM72466.1"/>
    </source>
</evidence>
<comment type="similarity">
    <text evidence="3">Belongs to the ribose 5-phosphate isomerase family.</text>
</comment>
<dbReference type="Gene3D" id="3.30.70.260">
    <property type="match status" value="1"/>
</dbReference>
<protein>
    <recommendedName>
        <fullName evidence="3">Ribose-5-phosphate isomerase A</fullName>
        <ecNumber evidence="3">5.3.1.6</ecNumber>
    </recommendedName>
    <alternativeName>
        <fullName evidence="3">Phosphoriboisomerase A</fullName>
        <shortName evidence="3">PRI</shortName>
    </alternativeName>
</protein>
<gene>
    <name evidence="3 4" type="primary">rpiA</name>
    <name evidence="4" type="ORF">HJG44_08695</name>
</gene>
<feature type="binding site" evidence="3">
    <location>
        <begin position="80"/>
        <end position="83"/>
    </location>
    <ligand>
        <name>substrate</name>
    </ligand>
</feature>
<comment type="catalytic activity">
    <reaction evidence="1 3">
        <text>aldehydo-D-ribose 5-phosphate = D-ribulose 5-phosphate</text>
        <dbReference type="Rhea" id="RHEA:14657"/>
        <dbReference type="ChEBI" id="CHEBI:58121"/>
        <dbReference type="ChEBI" id="CHEBI:58273"/>
        <dbReference type="EC" id="5.3.1.6"/>
    </reaction>
</comment>
<evidence type="ECO:0000256" key="2">
    <source>
        <dbReference type="ARBA" id="ARBA00023235"/>
    </source>
</evidence>
<dbReference type="SUPFAM" id="SSF75445">
    <property type="entry name" value="D-ribose-5-phosphate isomerase (RpiA), lid domain"/>
    <property type="match status" value="1"/>
</dbReference>
<feature type="binding site" evidence="3">
    <location>
        <begin position="93"/>
        <end position="96"/>
    </location>
    <ligand>
        <name>substrate</name>
    </ligand>
</feature>
<dbReference type="Gene3D" id="3.40.50.1360">
    <property type="match status" value="1"/>
</dbReference>
<dbReference type="RefSeq" id="WP_171217933.1">
    <property type="nucleotide sequence ID" value="NZ_JABEPP010000002.1"/>
</dbReference>